<proteinExistence type="predicted"/>
<sequence>MDFCTAFKHIKAGKIVKRRGVDITTKKTFWYFLYLDLDYIKLNPVPHDGYFFPIKYKNEFSDLVFDWQPIQADLFALDWEVAKNVRRRKPIIKD</sequence>
<dbReference type="RefSeq" id="WP_148339228.1">
    <property type="nucleotide sequence ID" value="NZ_LR699119.1"/>
</dbReference>
<dbReference type="Proteomes" id="UP000324194">
    <property type="component" value="Chromosome 1"/>
</dbReference>
<accession>A0A5E4PG98</accession>
<feature type="domain" description="Thoeris anti-defense 2-like" evidence="1">
    <location>
        <begin position="1"/>
        <end position="81"/>
    </location>
</feature>
<keyword evidence="3" id="KW-1185">Reference proteome</keyword>
<dbReference type="EMBL" id="LR699119">
    <property type="protein sequence ID" value="VVC75969.1"/>
    <property type="molecule type" value="Genomic_DNA"/>
</dbReference>
<dbReference type="Pfam" id="PF11195">
    <property type="entry name" value="Tad2-like"/>
    <property type="match status" value="1"/>
</dbReference>
<reference evidence="2 3" key="1">
    <citation type="submission" date="2019-08" db="EMBL/GenBank/DDBJ databases">
        <authorList>
            <person name="Guy L."/>
        </authorList>
    </citation>
    <scope>NUCLEOTIDE SEQUENCE [LARGE SCALE GENOMIC DNA]</scope>
    <source>
        <strain evidence="2 3">SGT-108</strain>
    </source>
</reference>
<name>A0A5E4PG98_9COXI</name>
<evidence type="ECO:0000313" key="2">
    <source>
        <dbReference type="EMBL" id="VVC75969.1"/>
    </source>
</evidence>
<evidence type="ECO:0000259" key="1">
    <source>
        <dbReference type="Pfam" id="PF11195"/>
    </source>
</evidence>
<evidence type="ECO:0000313" key="3">
    <source>
        <dbReference type="Proteomes" id="UP000324194"/>
    </source>
</evidence>
<gene>
    <name evidence="2" type="ORF">AQUSIP_12700</name>
</gene>
<dbReference type="KEGG" id="asip:AQUSIP_12700"/>
<dbReference type="AlphaFoldDB" id="A0A5E4PG98"/>
<protein>
    <recommendedName>
        <fullName evidence="1">Thoeris anti-defense 2-like domain-containing protein</fullName>
    </recommendedName>
</protein>
<dbReference type="InterPro" id="IPR021361">
    <property type="entry name" value="Tad2-like_dom"/>
</dbReference>
<organism evidence="2 3">
    <name type="scientific">Aquicella siphonis</name>
    <dbReference type="NCBI Taxonomy" id="254247"/>
    <lineage>
        <taxon>Bacteria</taxon>
        <taxon>Pseudomonadati</taxon>
        <taxon>Pseudomonadota</taxon>
        <taxon>Gammaproteobacteria</taxon>
        <taxon>Legionellales</taxon>
        <taxon>Coxiellaceae</taxon>
        <taxon>Aquicella</taxon>
    </lineage>
</organism>